<evidence type="ECO:0000259" key="4">
    <source>
        <dbReference type="PROSITE" id="PS50987"/>
    </source>
</evidence>
<organism evidence="5 6">
    <name type="scientific">Anaeromicrobium sediminis</name>
    <dbReference type="NCBI Taxonomy" id="1478221"/>
    <lineage>
        <taxon>Bacteria</taxon>
        <taxon>Bacillati</taxon>
        <taxon>Bacillota</taxon>
        <taxon>Clostridia</taxon>
        <taxon>Peptostreptococcales</taxon>
        <taxon>Thermotaleaceae</taxon>
        <taxon>Anaeromicrobium</taxon>
    </lineage>
</organism>
<dbReference type="InterPro" id="IPR011991">
    <property type="entry name" value="ArsR-like_HTH"/>
</dbReference>
<feature type="domain" description="HTH arsR-type" evidence="4">
    <location>
        <begin position="6"/>
        <end position="94"/>
    </location>
</feature>
<dbReference type="GO" id="GO:0003677">
    <property type="term" value="F:DNA binding"/>
    <property type="evidence" value="ECO:0007669"/>
    <property type="project" value="UniProtKB-KW"/>
</dbReference>
<sequence>MEYYKNNPKLFEENAAILKAIAHPVRLCIVKGLLERGPSNVTSMHSCLDMPQSTISQHLSNLKKANVIEGDRQGLEVFYRVSNEKVKKIIKEIF</sequence>
<dbReference type="OrthoDB" id="9802016at2"/>
<keyword evidence="3" id="KW-0804">Transcription</keyword>
<keyword evidence="6" id="KW-1185">Reference proteome</keyword>
<keyword evidence="1" id="KW-0805">Transcription regulation</keyword>
<proteinExistence type="predicted"/>
<dbReference type="GO" id="GO:0003700">
    <property type="term" value="F:DNA-binding transcription factor activity"/>
    <property type="evidence" value="ECO:0007669"/>
    <property type="project" value="InterPro"/>
</dbReference>
<dbReference type="PROSITE" id="PS50987">
    <property type="entry name" value="HTH_ARSR_2"/>
    <property type="match status" value="1"/>
</dbReference>
<keyword evidence="2" id="KW-0238">DNA-binding</keyword>
<dbReference type="NCBIfam" id="NF033788">
    <property type="entry name" value="HTH_metalloreg"/>
    <property type="match status" value="1"/>
</dbReference>
<name>A0A267MLL1_9FIRM</name>
<dbReference type="PRINTS" id="PR00778">
    <property type="entry name" value="HTHARSR"/>
</dbReference>
<dbReference type="SUPFAM" id="SSF46785">
    <property type="entry name" value="Winged helix' DNA-binding domain"/>
    <property type="match status" value="1"/>
</dbReference>
<gene>
    <name evidence="5" type="ORF">CCE28_07530</name>
</gene>
<dbReference type="RefSeq" id="WP_095132575.1">
    <property type="nucleotide sequence ID" value="NZ_NIBG01000005.1"/>
</dbReference>
<dbReference type="Gene3D" id="1.10.10.10">
    <property type="entry name" value="Winged helix-like DNA-binding domain superfamily/Winged helix DNA-binding domain"/>
    <property type="match status" value="1"/>
</dbReference>
<dbReference type="Proteomes" id="UP000216024">
    <property type="component" value="Unassembled WGS sequence"/>
</dbReference>
<dbReference type="PANTHER" id="PTHR33154">
    <property type="entry name" value="TRANSCRIPTIONAL REGULATOR, ARSR FAMILY"/>
    <property type="match status" value="1"/>
</dbReference>
<evidence type="ECO:0000313" key="6">
    <source>
        <dbReference type="Proteomes" id="UP000216024"/>
    </source>
</evidence>
<dbReference type="Pfam" id="PF12840">
    <property type="entry name" value="HTH_20"/>
    <property type="match status" value="1"/>
</dbReference>
<dbReference type="CDD" id="cd00090">
    <property type="entry name" value="HTH_ARSR"/>
    <property type="match status" value="1"/>
</dbReference>
<reference evidence="5 6" key="1">
    <citation type="submission" date="2017-06" db="EMBL/GenBank/DDBJ databases">
        <title>Draft genome sequence of anaerobic fermentative bacterium Anaeromicrobium sediminis DY2726D isolated from West Pacific Ocean sediments.</title>
        <authorList>
            <person name="Zeng X."/>
        </authorList>
    </citation>
    <scope>NUCLEOTIDE SEQUENCE [LARGE SCALE GENOMIC DNA]</scope>
    <source>
        <strain evidence="5 6">DY2726D</strain>
    </source>
</reference>
<dbReference type="InterPro" id="IPR036390">
    <property type="entry name" value="WH_DNA-bd_sf"/>
</dbReference>
<dbReference type="EMBL" id="NIBG01000005">
    <property type="protein sequence ID" value="PAB59798.1"/>
    <property type="molecule type" value="Genomic_DNA"/>
</dbReference>
<comment type="caution">
    <text evidence="5">The sequence shown here is derived from an EMBL/GenBank/DDBJ whole genome shotgun (WGS) entry which is preliminary data.</text>
</comment>
<evidence type="ECO:0000313" key="5">
    <source>
        <dbReference type="EMBL" id="PAB59798.1"/>
    </source>
</evidence>
<evidence type="ECO:0000256" key="2">
    <source>
        <dbReference type="ARBA" id="ARBA00023125"/>
    </source>
</evidence>
<evidence type="ECO:0000256" key="3">
    <source>
        <dbReference type="ARBA" id="ARBA00023163"/>
    </source>
</evidence>
<accession>A0A267MLL1</accession>
<protein>
    <submittedName>
        <fullName evidence="5">ArsR family transcriptional regulator</fullName>
    </submittedName>
</protein>
<dbReference type="InterPro" id="IPR036388">
    <property type="entry name" value="WH-like_DNA-bd_sf"/>
</dbReference>
<dbReference type="InterPro" id="IPR051081">
    <property type="entry name" value="HTH_MetalResp_TranReg"/>
</dbReference>
<dbReference type="PANTHER" id="PTHR33154:SF18">
    <property type="entry name" value="ARSENICAL RESISTANCE OPERON REPRESSOR"/>
    <property type="match status" value="1"/>
</dbReference>
<dbReference type="SMART" id="SM00418">
    <property type="entry name" value="HTH_ARSR"/>
    <property type="match status" value="1"/>
</dbReference>
<dbReference type="AlphaFoldDB" id="A0A267MLL1"/>
<evidence type="ECO:0000256" key="1">
    <source>
        <dbReference type="ARBA" id="ARBA00023015"/>
    </source>
</evidence>
<dbReference type="InterPro" id="IPR001845">
    <property type="entry name" value="HTH_ArsR_DNA-bd_dom"/>
</dbReference>